<evidence type="ECO:0000313" key="1">
    <source>
        <dbReference type="EnsemblPlants" id="AVESA.00010b.r2.5DG0955810.3.CDS"/>
    </source>
</evidence>
<proteinExistence type="predicted"/>
<organism evidence="1 2">
    <name type="scientific">Avena sativa</name>
    <name type="common">Oat</name>
    <dbReference type="NCBI Taxonomy" id="4498"/>
    <lineage>
        <taxon>Eukaryota</taxon>
        <taxon>Viridiplantae</taxon>
        <taxon>Streptophyta</taxon>
        <taxon>Embryophyta</taxon>
        <taxon>Tracheophyta</taxon>
        <taxon>Spermatophyta</taxon>
        <taxon>Magnoliopsida</taxon>
        <taxon>Liliopsida</taxon>
        <taxon>Poales</taxon>
        <taxon>Poaceae</taxon>
        <taxon>BOP clade</taxon>
        <taxon>Pooideae</taxon>
        <taxon>Poodae</taxon>
        <taxon>Poeae</taxon>
        <taxon>Poeae Chloroplast Group 1 (Aveneae type)</taxon>
        <taxon>Aveninae</taxon>
        <taxon>Avena</taxon>
    </lineage>
</organism>
<sequence length="370" mass="41772">MDALSFKPIVFVRSLKTLGEAIFFLRINWRRLLPVVAMVFLLNLALTELMVNLASPHVNLDFMRPFFELDNNSTTPAADAMVVVFPDASKEDSASWRLVSFMGSVFHMLSTIVAILLFSKACCYNLQEGHNPASLPFSSTWSEWKRLLLFSLNGANMVIFISILLEALDLDDELSDYLDNFFGFMYMLTAVIFSKEGLYEFSAAEKAWALVGEKFYEITVLGAAFYFLQELLEDYYMSEVHIPRMEEVVAHVIREDTATEIFRFSVVSALLTVILQTFQCSVILAFYRSDDAGRPTDGQRDLNDATAMIAATNAQPLPEAEPVRRGPAASGRSDASSSNGGRALNLDRRTPRPRRQTRPHPKYDPRVWQL</sequence>
<keyword evidence="2" id="KW-1185">Reference proteome</keyword>
<reference evidence="1" key="1">
    <citation type="submission" date="2021-05" db="EMBL/GenBank/DDBJ databases">
        <authorList>
            <person name="Scholz U."/>
            <person name="Mascher M."/>
            <person name="Fiebig A."/>
        </authorList>
    </citation>
    <scope>NUCLEOTIDE SEQUENCE [LARGE SCALE GENOMIC DNA]</scope>
</reference>
<evidence type="ECO:0000313" key="2">
    <source>
        <dbReference type="Proteomes" id="UP001732700"/>
    </source>
</evidence>
<dbReference type="EnsemblPlants" id="AVESA.00010b.r2.5DG0955810.3">
    <property type="protein sequence ID" value="AVESA.00010b.r2.5DG0955810.3.CDS"/>
    <property type="gene ID" value="AVESA.00010b.r2.5DG0955810"/>
</dbReference>
<protein>
    <submittedName>
        <fullName evidence="1">Uncharacterized protein</fullName>
    </submittedName>
</protein>
<reference evidence="1" key="2">
    <citation type="submission" date="2025-09" db="UniProtKB">
        <authorList>
            <consortium name="EnsemblPlants"/>
        </authorList>
    </citation>
    <scope>IDENTIFICATION</scope>
</reference>
<name>A0ACD5YDE9_AVESA</name>
<dbReference type="Proteomes" id="UP001732700">
    <property type="component" value="Chromosome 5D"/>
</dbReference>
<accession>A0ACD5YDE9</accession>